<accession>A0A833XYT7</accession>
<proteinExistence type="predicted"/>
<protein>
    <submittedName>
        <fullName evidence="2">Uncharacterized protein</fullName>
    </submittedName>
</protein>
<dbReference type="Proteomes" id="UP000619265">
    <property type="component" value="Unassembled WGS sequence"/>
</dbReference>
<evidence type="ECO:0000313" key="2">
    <source>
        <dbReference type="EMBL" id="KAF5474133.1"/>
    </source>
</evidence>
<name>A0A833XYT7_JUGRE</name>
<dbReference type="AlphaFoldDB" id="A0A833XYT7"/>
<sequence>MTDQSRANLHEVSKSLGGPSRRGKDILDPGELQHLLGDSSGHDPGSSWSRHHTHRDGPTFPRHLTRHRMGLPDLVPPVTPPHRDHRQLGQYNCATNRGGDLLAALNAESDVAVAVTNDNECLESGSLPGTGLLLDRHNLHDVVLEAGAELVDDLVLLDGEGMEVDLLKGLDLIRLHEAAEFRHRHPFLLLVTSGTATTTTAAVSPTTTAKSSAKATAFSSSLSHDWLWE</sequence>
<evidence type="ECO:0000256" key="1">
    <source>
        <dbReference type="SAM" id="MobiDB-lite"/>
    </source>
</evidence>
<comment type="caution">
    <text evidence="2">The sequence shown here is derived from an EMBL/GenBank/DDBJ whole genome shotgun (WGS) entry which is preliminary data.</text>
</comment>
<dbReference type="EMBL" id="LIHL02000003">
    <property type="protein sequence ID" value="KAF5474133.1"/>
    <property type="molecule type" value="Genomic_DNA"/>
</dbReference>
<feature type="region of interest" description="Disordered" evidence="1">
    <location>
        <begin position="1"/>
        <end position="70"/>
    </location>
</feature>
<reference evidence="2" key="2">
    <citation type="submission" date="2020-03" db="EMBL/GenBank/DDBJ databases">
        <title>Walnut 2.0.</title>
        <authorList>
            <person name="Marrano A."/>
            <person name="Britton M."/>
            <person name="Zimin A.V."/>
            <person name="Zaini P.A."/>
            <person name="Workman R."/>
            <person name="Puiu D."/>
            <person name="Bianco L."/>
            <person name="Allen B.J."/>
            <person name="Troggio M."/>
            <person name="Leslie C.A."/>
            <person name="Timp W."/>
            <person name="Dendekar A."/>
            <person name="Salzberg S.L."/>
            <person name="Neale D.B."/>
        </authorList>
    </citation>
    <scope>NUCLEOTIDE SEQUENCE</scope>
    <source>
        <tissue evidence="2">Leaves</tissue>
    </source>
</reference>
<evidence type="ECO:0000313" key="3">
    <source>
        <dbReference type="Proteomes" id="UP000619265"/>
    </source>
</evidence>
<reference evidence="2" key="1">
    <citation type="submission" date="2015-10" db="EMBL/GenBank/DDBJ databases">
        <authorList>
            <person name="Martinez-Garcia P.J."/>
            <person name="Crepeau M.W."/>
            <person name="Puiu D."/>
            <person name="Gonzalez-Ibeas D."/>
            <person name="Whalen J."/>
            <person name="Stevens K."/>
            <person name="Paul R."/>
            <person name="Butterfield T."/>
            <person name="Britton M."/>
            <person name="Reagan R."/>
            <person name="Chakraborty S."/>
            <person name="Walawage S.L."/>
            <person name="Vasquez-Gross H.A."/>
            <person name="Cardeno C."/>
            <person name="Famula R."/>
            <person name="Pratt K."/>
            <person name="Kuruganti S."/>
            <person name="Aradhya M.K."/>
            <person name="Leslie C.A."/>
            <person name="Dandekar A.M."/>
            <person name="Salzberg S.L."/>
            <person name="Wegrzyn J.L."/>
            <person name="Langley C.H."/>
            <person name="Neale D.B."/>
        </authorList>
    </citation>
    <scope>NUCLEOTIDE SEQUENCE</scope>
    <source>
        <tissue evidence="2">Leaves</tissue>
    </source>
</reference>
<gene>
    <name evidence="2" type="ORF">F2P56_006062</name>
</gene>
<dbReference type="Gramene" id="Jr03_04570_p1">
    <property type="protein sequence ID" value="cds.Jr03_04570_p1"/>
    <property type="gene ID" value="Jr03_04570"/>
</dbReference>
<organism evidence="2 3">
    <name type="scientific">Juglans regia</name>
    <name type="common">English walnut</name>
    <dbReference type="NCBI Taxonomy" id="51240"/>
    <lineage>
        <taxon>Eukaryota</taxon>
        <taxon>Viridiplantae</taxon>
        <taxon>Streptophyta</taxon>
        <taxon>Embryophyta</taxon>
        <taxon>Tracheophyta</taxon>
        <taxon>Spermatophyta</taxon>
        <taxon>Magnoliopsida</taxon>
        <taxon>eudicotyledons</taxon>
        <taxon>Gunneridae</taxon>
        <taxon>Pentapetalae</taxon>
        <taxon>rosids</taxon>
        <taxon>fabids</taxon>
        <taxon>Fagales</taxon>
        <taxon>Juglandaceae</taxon>
        <taxon>Juglans</taxon>
    </lineage>
</organism>